<dbReference type="Proteomes" id="UP000030665">
    <property type="component" value="Unassembled WGS sequence"/>
</dbReference>
<proteinExistence type="predicted"/>
<organism evidence="1 2">
    <name type="scientific">Trichuris trichiura</name>
    <name type="common">Whipworm</name>
    <name type="synonym">Trichocephalus trichiurus</name>
    <dbReference type="NCBI Taxonomy" id="36087"/>
    <lineage>
        <taxon>Eukaryota</taxon>
        <taxon>Metazoa</taxon>
        <taxon>Ecdysozoa</taxon>
        <taxon>Nematoda</taxon>
        <taxon>Enoplea</taxon>
        <taxon>Dorylaimia</taxon>
        <taxon>Trichinellida</taxon>
        <taxon>Trichuridae</taxon>
        <taxon>Trichuris</taxon>
    </lineage>
</organism>
<dbReference type="EMBL" id="HG806346">
    <property type="protein sequence ID" value="CDW58475.1"/>
    <property type="molecule type" value="Genomic_DNA"/>
</dbReference>
<dbReference type="OrthoDB" id="10389216at2759"/>
<reference evidence="1" key="1">
    <citation type="submission" date="2014-01" db="EMBL/GenBank/DDBJ databases">
        <authorList>
            <person name="Aslett M."/>
        </authorList>
    </citation>
    <scope>NUCLEOTIDE SEQUENCE</scope>
</reference>
<name>A0A077ZIN6_TRITR</name>
<sequence>MDEYPPADTEFNLSDEQELPNVVIVVANLGPDDVILLYQLISCKLGMEEGVVVSESGETFWLHDGEVVYLHTRSDALFDETDVIYNSVKEVDQNSVLAPYSIVSKDRLMLRYGVKKFGKDWKYLLGHFEWSVPWMESDLEAEWNDMENEQNLNSSF</sequence>
<dbReference type="AlphaFoldDB" id="A0A077ZIN6"/>
<accession>A0A077ZIN6</accession>
<evidence type="ECO:0000313" key="2">
    <source>
        <dbReference type="Proteomes" id="UP000030665"/>
    </source>
</evidence>
<protein>
    <submittedName>
        <fullName evidence="1">Uncharacterized protein</fullName>
    </submittedName>
</protein>
<reference evidence="1" key="2">
    <citation type="submission" date="2014-03" db="EMBL/GenBank/DDBJ databases">
        <title>The whipworm genome and dual-species transcriptomics of an intimate host-pathogen interaction.</title>
        <authorList>
            <person name="Foth B.J."/>
            <person name="Tsai I.J."/>
            <person name="Reid A.J."/>
            <person name="Bancroft A.J."/>
            <person name="Nichol S."/>
            <person name="Tracey A."/>
            <person name="Holroyd N."/>
            <person name="Cotton J.A."/>
            <person name="Stanley E.J."/>
            <person name="Zarowiecki M."/>
            <person name="Liu J.Z."/>
            <person name="Huckvale T."/>
            <person name="Cooper P.J."/>
            <person name="Grencis R.K."/>
            <person name="Berriman M."/>
        </authorList>
    </citation>
    <scope>NUCLEOTIDE SEQUENCE [LARGE SCALE GENOMIC DNA]</scope>
</reference>
<evidence type="ECO:0000313" key="1">
    <source>
        <dbReference type="EMBL" id="CDW58475.1"/>
    </source>
</evidence>
<gene>
    <name evidence="1" type="ORF">TTRE_0000679201</name>
</gene>
<keyword evidence="2" id="KW-1185">Reference proteome</keyword>